<organism evidence="2 3">
    <name type="scientific">Triparma columacea</name>
    <dbReference type="NCBI Taxonomy" id="722753"/>
    <lineage>
        <taxon>Eukaryota</taxon>
        <taxon>Sar</taxon>
        <taxon>Stramenopiles</taxon>
        <taxon>Ochrophyta</taxon>
        <taxon>Bolidophyceae</taxon>
        <taxon>Parmales</taxon>
        <taxon>Triparmaceae</taxon>
        <taxon>Triparma</taxon>
    </lineage>
</organism>
<reference evidence="3" key="1">
    <citation type="journal article" date="2023" name="Commun. Biol.">
        <title>Genome analysis of Parmales, the sister group of diatoms, reveals the evolutionary specialization of diatoms from phago-mixotrophs to photoautotrophs.</title>
        <authorList>
            <person name="Ban H."/>
            <person name="Sato S."/>
            <person name="Yoshikawa S."/>
            <person name="Yamada K."/>
            <person name="Nakamura Y."/>
            <person name="Ichinomiya M."/>
            <person name="Sato N."/>
            <person name="Blanc-Mathieu R."/>
            <person name="Endo H."/>
            <person name="Kuwata A."/>
            <person name="Ogata H."/>
        </authorList>
    </citation>
    <scope>NUCLEOTIDE SEQUENCE [LARGE SCALE GENOMIC DNA]</scope>
</reference>
<feature type="chain" id="PRO_5040938847" evidence="1">
    <location>
        <begin position="18"/>
        <end position="378"/>
    </location>
</feature>
<feature type="signal peptide" evidence="1">
    <location>
        <begin position="1"/>
        <end position="17"/>
    </location>
</feature>
<dbReference type="EMBL" id="BRYA01000066">
    <property type="protein sequence ID" value="GMI36535.1"/>
    <property type="molecule type" value="Genomic_DNA"/>
</dbReference>
<keyword evidence="3" id="KW-1185">Reference proteome</keyword>
<evidence type="ECO:0000313" key="3">
    <source>
        <dbReference type="Proteomes" id="UP001165065"/>
    </source>
</evidence>
<dbReference type="InterPro" id="IPR036514">
    <property type="entry name" value="SGNH_hydro_sf"/>
</dbReference>
<dbReference type="PANTHER" id="PTHR37834">
    <property type="entry name" value="GDSL-LIKE LIPASE/ACYLHYDROLASE DOMAIN PROTEIN (AFU_ORTHOLOGUE AFUA_2G00620)"/>
    <property type="match status" value="1"/>
</dbReference>
<dbReference type="PANTHER" id="PTHR37834:SF2">
    <property type="entry name" value="ESTERASE, SGNH HYDROLASE-TYPE"/>
    <property type="match status" value="1"/>
</dbReference>
<dbReference type="GO" id="GO:0016788">
    <property type="term" value="F:hydrolase activity, acting on ester bonds"/>
    <property type="evidence" value="ECO:0007669"/>
    <property type="project" value="InterPro"/>
</dbReference>
<dbReference type="SUPFAM" id="SSF52266">
    <property type="entry name" value="SGNH hydrolase"/>
    <property type="match status" value="1"/>
</dbReference>
<sequence>MLALFLVAFVLSSVVVASDLPYGLVGRSLDSSSSLRFGWPGSGLTFLVARQEDIVDVTISLSLPPIKWYDLEGQVSDGARMAVFIDGQLQDSYLIVPSETPTDVKISVPSAGGRVDVLRVSEDIYSTDDMNSVILTSFKSTAPTSPPPPRPLNIHFVGDSDTAGFGIHSHPYDPACLNPYNLWSKVGDASLSWASQLADLLDADRTITAVSGVGIESAYGCKPFAEYADNALPFLYDDSSKWDYASTPSPDLVLVLLGPNDCGKSNGNECPTEFVEKYSDLLLSYDNHYGGQSQIISVIGGSSSGQNPALIEAIAAATTKANADLAKPSPVITLTPSIWNEINDHSNGFNGCFGHYNEKGHALVASDIRDQLVKGGWV</sequence>
<evidence type="ECO:0000313" key="2">
    <source>
        <dbReference type="EMBL" id="GMI36535.1"/>
    </source>
</evidence>
<dbReference type="Gene3D" id="3.40.50.1110">
    <property type="entry name" value="SGNH hydrolase"/>
    <property type="match status" value="1"/>
</dbReference>
<proteinExistence type="predicted"/>
<dbReference type="Proteomes" id="UP001165065">
    <property type="component" value="Unassembled WGS sequence"/>
</dbReference>
<gene>
    <name evidence="2" type="ORF">TrCOL_g1962</name>
</gene>
<dbReference type="InterPro" id="IPR052762">
    <property type="entry name" value="PCW_deacetylase/CE"/>
</dbReference>
<dbReference type="Pfam" id="PF00657">
    <property type="entry name" value="Lipase_GDSL"/>
    <property type="match status" value="1"/>
</dbReference>
<protein>
    <submittedName>
        <fullName evidence="2">Uncharacterized protein</fullName>
    </submittedName>
</protein>
<dbReference type="OrthoDB" id="192620at2759"/>
<keyword evidence="1" id="KW-0732">Signal</keyword>
<dbReference type="InterPro" id="IPR001087">
    <property type="entry name" value="GDSL"/>
</dbReference>
<accession>A0A9W7L6N5</accession>
<name>A0A9W7L6N5_9STRA</name>
<dbReference type="AlphaFoldDB" id="A0A9W7L6N5"/>
<comment type="caution">
    <text evidence="2">The sequence shown here is derived from an EMBL/GenBank/DDBJ whole genome shotgun (WGS) entry which is preliminary data.</text>
</comment>
<evidence type="ECO:0000256" key="1">
    <source>
        <dbReference type="SAM" id="SignalP"/>
    </source>
</evidence>